<dbReference type="KEGG" id="cyc:PCC7424_2602"/>
<accession>B7KKP7</accession>
<gene>
    <name evidence="1" type="ordered locus">PCC7424_2602</name>
</gene>
<proteinExistence type="predicted"/>
<keyword evidence="2" id="KW-1185">Reference proteome</keyword>
<name>B7KKP7_GLOC7</name>
<protein>
    <submittedName>
        <fullName evidence="1">Uncharacterized protein</fullName>
    </submittedName>
</protein>
<dbReference type="RefSeq" id="WP_015954619.1">
    <property type="nucleotide sequence ID" value="NC_011729.1"/>
</dbReference>
<dbReference type="AlphaFoldDB" id="B7KKP7"/>
<evidence type="ECO:0000313" key="1">
    <source>
        <dbReference type="EMBL" id="ACK71016.1"/>
    </source>
</evidence>
<dbReference type="HOGENOM" id="CLU_2823934_0_0_3"/>
<sequence>MHYQGELVLEYTEAQKLGKPCFIFLLKEDVPWLRQQMDEVTGEGERGDRMGLPYLVCQKLSLSFTG</sequence>
<dbReference type="EMBL" id="CP001291">
    <property type="protein sequence ID" value="ACK71016.1"/>
    <property type="molecule type" value="Genomic_DNA"/>
</dbReference>
<organism evidence="1 2">
    <name type="scientific">Gloeothece citriformis (strain PCC 7424)</name>
    <name type="common">Cyanothece sp. (strain PCC 7424)</name>
    <dbReference type="NCBI Taxonomy" id="65393"/>
    <lineage>
        <taxon>Bacteria</taxon>
        <taxon>Bacillati</taxon>
        <taxon>Cyanobacteriota</taxon>
        <taxon>Cyanophyceae</taxon>
        <taxon>Oscillatoriophycideae</taxon>
        <taxon>Chroococcales</taxon>
        <taxon>Aphanothecaceae</taxon>
        <taxon>Gloeothece</taxon>
        <taxon>Gloeothece citriformis</taxon>
    </lineage>
</organism>
<dbReference type="Proteomes" id="UP000002384">
    <property type="component" value="Chromosome"/>
</dbReference>
<reference evidence="2" key="1">
    <citation type="journal article" date="2011" name="MBio">
        <title>Novel metabolic attributes of the genus Cyanothece, comprising a group of unicellular nitrogen-fixing Cyanobacteria.</title>
        <authorList>
            <person name="Bandyopadhyay A."/>
            <person name="Elvitigala T."/>
            <person name="Welsh E."/>
            <person name="Stockel J."/>
            <person name="Liberton M."/>
            <person name="Min H."/>
            <person name="Sherman L.A."/>
            <person name="Pakrasi H.B."/>
        </authorList>
    </citation>
    <scope>NUCLEOTIDE SEQUENCE [LARGE SCALE GENOMIC DNA]</scope>
    <source>
        <strain evidence="2">PCC 7424</strain>
    </source>
</reference>
<evidence type="ECO:0000313" key="2">
    <source>
        <dbReference type="Proteomes" id="UP000002384"/>
    </source>
</evidence>